<dbReference type="RefSeq" id="WP_006884130.1">
    <property type="nucleotide sequence ID" value="NZ_AOIU01000029.1"/>
</dbReference>
<gene>
    <name evidence="2" type="ORF">C475_12290</name>
</gene>
<sequence>MDEGHSDSPLDRGDEEIAAEIAGDTDALLAALPHFYRGEVSQANSAQNRIDRTTTWAITLIAALLSVVFAGPAAPAYLLLIGVGALAAFLSYEVRRYRFYDLHRSRVRLVQENVFANALSPEGAEHADWREELSRDLRYPTFKVSALEALSRRLRRTYGLLFAVVGAAWVAKVTLFTPENRWTEAAELPGVPGAVVAGALAVCYIAVLALAVWPIDRRAKGEVHGERVGEWKDE</sequence>
<proteinExistence type="predicted"/>
<accession>M0CPI4</accession>
<feature type="transmembrane region" description="Helical" evidence="1">
    <location>
        <begin position="53"/>
        <end position="70"/>
    </location>
</feature>
<dbReference type="PIRSF" id="PIRSF015000">
    <property type="entry name" value="UCP01500"/>
    <property type="match status" value="1"/>
</dbReference>
<evidence type="ECO:0000313" key="2">
    <source>
        <dbReference type="EMBL" id="ELZ24518.1"/>
    </source>
</evidence>
<reference evidence="2 3" key="1">
    <citation type="journal article" date="2014" name="PLoS Genet.">
        <title>Phylogenetically driven sequencing of extremely halophilic archaea reveals strategies for static and dynamic osmo-response.</title>
        <authorList>
            <person name="Becker E.A."/>
            <person name="Seitzer P.M."/>
            <person name="Tritt A."/>
            <person name="Larsen D."/>
            <person name="Krusor M."/>
            <person name="Yao A.I."/>
            <person name="Wu D."/>
            <person name="Madern D."/>
            <person name="Eisen J.A."/>
            <person name="Darling A.E."/>
            <person name="Facciotti M.T."/>
        </authorList>
    </citation>
    <scope>NUCLEOTIDE SEQUENCE [LARGE SCALE GENOMIC DNA]</scope>
    <source>
        <strain evidence="2 3">2-9-1</strain>
    </source>
</reference>
<comment type="caution">
    <text evidence="2">The sequence shown here is derived from an EMBL/GenBank/DDBJ whole genome shotgun (WGS) entry which is preliminary data.</text>
</comment>
<name>M0CPI4_9EURY</name>
<evidence type="ECO:0000256" key="1">
    <source>
        <dbReference type="SAM" id="Phobius"/>
    </source>
</evidence>
<dbReference type="STRING" id="797114.C475_12290"/>
<evidence type="ECO:0000313" key="3">
    <source>
        <dbReference type="Proteomes" id="UP000011626"/>
    </source>
</evidence>
<dbReference type="eggNOG" id="arCOG08962">
    <property type="taxonomic scope" value="Archaea"/>
</dbReference>
<keyword evidence="1" id="KW-0472">Membrane</keyword>
<dbReference type="PATRIC" id="fig|797114.5.peg.2492"/>
<dbReference type="Pfam" id="PF10028">
    <property type="entry name" value="DUF2270"/>
    <property type="match status" value="1"/>
</dbReference>
<dbReference type="OrthoDB" id="307287at2157"/>
<dbReference type="AlphaFoldDB" id="M0CPI4"/>
<dbReference type="Proteomes" id="UP000011626">
    <property type="component" value="Unassembled WGS sequence"/>
</dbReference>
<evidence type="ECO:0008006" key="4">
    <source>
        <dbReference type="Google" id="ProtNLM"/>
    </source>
</evidence>
<organism evidence="2 3">
    <name type="scientific">Halosimplex carlsbadense 2-9-1</name>
    <dbReference type="NCBI Taxonomy" id="797114"/>
    <lineage>
        <taxon>Archaea</taxon>
        <taxon>Methanobacteriati</taxon>
        <taxon>Methanobacteriota</taxon>
        <taxon>Stenosarchaea group</taxon>
        <taxon>Halobacteria</taxon>
        <taxon>Halobacteriales</taxon>
        <taxon>Haloarculaceae</taxon>
        <taxon>Halosimplex</taxon>
    </lineage>
</organism>
<dbReference type="EMBL" id="AOIU01000029">
    <property type="protein sequence ID" value="ELZ24518.1"/>
    <property type="molecule type" value="Genomic_DNA"/>
</dbReference>
<feature type="transmembrane region" description="Helical" evidence="1">
    <location>
        <begin position="158"/>
        <end position="178"/>
    </location>
</feature>
<keyword evidence="1" id="KW-0812">Transmembrane</keyword>
<dbReference type="InterPro" id="IPR014470">
    <property type="entry name" value="UCP01500"/>
</dbReference>
<protein>
    <recommendedName>
        <fullName evidence="4">DUF2270 domain-containing protein</fullName>
    </recommendedName>
</protein>
<feature type="transmembrane region" description="Helical" evidence="1">
    <location>
        <begin position="190"/>
        <end position="213"/>
    </location>
</feature>
<keyword evidence="3" id="KW-1185">Reference proteome</keyword>
<keyword evidence="1" id="KW-1133">Transmembrane helix</keyword>